<dbReference type="AlphaFoldDB" id="A0A848L0X1"/>
<dbReference type="InterPro" id="IPR005561">
    <property type="entry name" value="ANTAR"/>
</dbReference>
<gene>
    <name evidence="2" type="ORF">HH308_25695</name>
</gene>
<dbReference type="EMBL" id="JABBNB010000038">
    <property type="protein sequence ID" value="NMO04620.1"/>
    <property type="molecule type" value="Genomic_DNA"/>
</dbReference>
<dbReference type="Pfam" id="PF08447">
    <property type="entry name" value="PAS_3"/>
    <property type="match status" value="1"/>
</dbReference>
<dbReference type="InterPro" id="IPR036388">
    <property type="entry name" value="WH-like_DNA-bd_sf"/>
</dbReference>
<organism evidence="2 3">
    <name type="scientific">Gordonia asplenii</name>
    <dbReference type="NCBI Taxonomy" id="2725283"/>
    <lineage>
        <taxon>Bacteria</taxon>
        <taxon>Bacillati</taxon>
        <taxon>Actinomycetota</taxon>
        <taxon>Actinomycetes</taxon>
        <taxon>Mycobacteriales</taxon>
        <taxon>Gordoniaceae</taxon>
        <taxon>Gordonia</taxon>
    </lineage>
</organism>
<dbReference type="PROSITE" id="PS50921">
    <property type="entry name" value="ANTAR"/>
    <property type="match status" value="1"/>
</dbReference>
<dbReference type="GO" id="GO:0003723">
    <property type="term" value="F:RNA binding"/>
    <property type="evidence" value="ECO:0007669"/>
    <property type="project" value="InterPro"/>
</dbReference>
<dbReference type="Proteomes" id="UP000550729">
    <property type="component" value="Unassembled WGS sequence"/>
</dbReference>
<reference evidence="2 3" key="1">
    <citation type="submission" date="2020-04" db="EMBL/GenBank/DDBJ databases">
        <title>Gordonia sp. nov. TBRC 11910.</title>
        <authorList>
            <person name="Suriyachadkun C."/>
        </authorList>
    </citation>
    <scope>NUCLEOTIDE SEQUENCE [LARGE SCALE GENOMIC DNA]</scope>
    <source>
        <strain evidence="2 3">TBRC 11910</strain>
    </source>
</reference>
<feature type="domain" description="ANTAR" evidence="1">
    <location>
        <begin position="136"/>
        <end position="197"/>
    </location>
</feature>
<dbReference type="InterPro" id="IPR000014">
    <property type="entry name" value="PAS"/>
</dbReference>
<dbReference type="InterPro" id="IPR035965">
    <property type="entry name" value="PAS-like_dom_sf"/>
</dbReference>
<evidence type="ECO:0000313" key="3">
    <source>
        <dbReference type="Proteomes" id="UP000550729"/>
    </source>
</evidence>
<accession>A0A848L0X1</accession>
<proteinExistence type="predicted"/>
<name>A0A848L0X1_9ACTN</name>
<sequence length="224" mass="25491">MTESQSIENTLSDSTFEIGQFWYYFDEDRWVWSDELARIHGYAGTSEVTPTTQLVLEHKHPDDKARVDELIQSIRNGHKSFSSLHRIVRVDGTVVPVAVVADTFVDDAKRRIGTSGYYLVLQAPGALTKASNEFEAQLRESVTDRIDEVVDHRADIEQAKGALRLVYRLTDSQAFDLLTWRSQETNVKIRDLARAICDELGSIEITPQTRSQFDHLLLNAHDNE</sequence>
<keyword evidence="3" id="KW-1185">Reference proteome</keyword>
<dbReference type="Gene3D" id="3.30.450.20">
    <property type="entry name" value="PAS domain"/>
    <property type="match status" value="1"/>
</dbReference>
<dbReference type="RefSeq" id="WP_170197125.1">
    <property type="nucleotide sequence ID" value="NZ_JABBNB010000038.1"/>
</dbReference>
<dbReference type="SMART" id="SM01012">
    <property type="entry name" value="ANTAR"/>
    <property type="match status" value="1"/>
</dbReference>
<dbReference type="CDD" id="cd00130">
    <property type="entry name" value="PAS"/>
    <property type="match status" value="1"/>
</dbReference>
<dbReference type="Pfam" id="PF03861">
    <property type="entry name" value="ANTAR"/>
    <property type="match status" value="1"/>
</dbReference>
<protein>
    <submittedName>
        <fullName evidence="2">ANTAR domain-containing protein</fullName>
    </submittedName>
</protein>
<dbReference type="SUPFAM" id="SSF55785">
    <property type="entry name" value="PYP-like sensor domain (PAS domain)"/>
    <property type="match status" value="1"/>
</dbReference>
<evidence type="ECO:0000259" key="1">
    <source>
        <dbReference type="PROSITE" id="PS50921"/>
    </source>
</evidence>
<dbReference type="InterPro" id="IPR013655">
    <property type="entry name" value="PAS_fold_3"/>
</dbReference>
<comment type="caution">
    <text evidence="2">The sequence shown here is derived from an EMBL/GenBank/DDBJ whole genome shotgun (WGS) entry which is preliminary data.</text>
</comment>
<evidence type="ECO:0000313" key="2">
    <source>
        <dbReference type="EMBL" id="NMO04620.1"/>
    </source>
</evidence>
<dbReference type="Gene3D" id="1.10.10.10">
    <property type="entry name" value="Winged helix-like DNA-binding domain superfamily/Winged helix DNA-binding domain"/>
    <property type="match status" value="1"/>
</dbReference>